<reference evidence="3 4" key="1">
    <citation type="journal article" date="2017" name="Nat. Ecol. Evol.">
        <title>Scallop genome provides insights into evolution of bilaterian karyotype and development.</title>
        <authorList>
            <person name="Wang S."/>
            <person name="Zhang J."/>
            <person name="Jiao W."/>
            <person name="Li J."/>
            <person name="Xun X."/>
            <person name="Sun Y."/>
            <person name="Guo X."/>
            <person name="Huan P."/>
            <person name="Dong B."/>
            <person name="Zhang L."/>
            <person name="Hu X."/>
            <person name="Sun X."/>
            <person name="Wang J."/>
            <person name="Zhao C."/>
            <person name="Wang Y."/>
            <person name="Wang D."/>
            <person name="Huang X."/>
            <person name="Wang R."/>
            <person name="Lv J."/>
            <person name="Li Y."/>
            <person name="Zhang Z."/>
            <person name="Liu B."/>
            <person name="Lu W."/>
            <person name="Hui Y."/>
            <person name="Liang J."/>
            <person name="Zhou Z."/>
            <person name="Hou R."/>
            <person name="Li X."/>
            <person name="Liu Y."/>
            <person name="Li H."/>
            <person name="Ning X."/>
            <person name="Lin Y."/>
            <person name="Zhao L."/>
            <person name="Xing Q."/>
            <person name="Dou J."/>
            <person name="Li Y."/>
            <person name="Mao J."/>
            <person name="Guo H."/>
            <person name="Dou H."/>
            <person name="Li T."/>
            <person name="Mu C."/>
            <person name="Jiang W."/>
            <person name="Fu Q."/>
            <person name="Fu X."/>
            <person name="Miao Y."/>
            <person name="Liu J."/>
            <person name="Yu Q."/>
            <person name="Li R."/>
            <person name="Liao H."/>
            <person name="Li X."/>
            <person name="Kong Y."/>
            <person name="Jiang Z."/>
            <person name="Chourrout D."/>
            <person name="Li R."/>
            <person name="Bao Z."/>
        </authorList>
    </citation>
    <scope>NUCLEOTIDE SEQUENCE [LARGE SCALE GENOMIC DNA]</scope>
    <source>
        <strain evidence="3 4">PY_sf001</strain>
    </source>
</reference>
<dbReference type="InterPro" id="IPR003172">
    <property type="entry name" value="ML_dom"/>
</dbReference>
<dbReference type="InterPro" id="IPR014756">
    <property type="entry name" value="Ig_E-set"/>
</dbReference>
<dbReference type="AlphaFoldDB" id="A0A210QXX7"/>
<evidence type="ECO:0000256" key="1">
    <source>
        <dbReference type="SAM" id="SignalP"/>
    </source>
</evidence>
<proteinExistence type="predicted"/>
<sequence>MLPVWFYQLVMVTVLHSCTASVSVKQHSKDDTLYEISENRRRGNTQIRLEDSGHAINCGPTANKMDFSWSPKTLHKTTNPLSVTLDMLATVDLNSGYVQLNVTDKVAPDTPIFQVNRTGGCQSLQKFGFQNLNCPVKANDQIKTSIMKTDVPTLPEGEFIIMIVVTNENKELFLCMKADVTIQP</sequence>
<comment type="caution">
    <text evidence="3">The sequence shown here is derived from an EMBL/GenBank/DDBJ whole genome shotgun (WGS) entry which is preliminary data.</text>
</comment>
<dbReference type="Proteomes" id="UP000242188">
    <property type="component" value="Unassembled WGS sequence"/>
</dbReference>
<gene>
    <name evidence="3" type="ORF">KP79_PYT13677</name>
</gene>
<dbReference type="Pfam" id="PF02221">
    <property type="entry name" value="E1_DerP2_DerF2"/>
    <property type="match status" value="1"/>
</dbReference>
<organism evidence="3 4">
    <name type="scientific">Mizuhopecten yessoensis</name>
    <name type="common">Japanese scallop</name>
    <name type="synonym">Patinopecten yessoensis</name>
    <dbReference type="NCBI Taxonomy" id="6573"/>
    <lineage>
        <taxon>Eukaryota</taxon>
        <taxon>Metazoa</taxon>
        <taxon>Spiralia</taxon>
        <taxon>Lophotrochozoa</taxon>
        <taxon>Mollusca</taxon>
        <taxon>Bivalvia</taxon>
        <taxon>Autobranchia</taxon>
        <taxon>Pteriomorphia</taxon>
        <taxon>Pectinida</taxon>
        <taxon>Pectinoidea</taxon>
        <taxon>Pectinidae</taxon>
        <taxon>Mizuhopecten</taxon>
    </lineage>
</organism>
<feature type="domain" description="MD-2-related lipid-recognition" evidence="2">
    <location>
        <begin position="57"/>
        <end position="182"/>
    </location>
</feature>
<dbReference type="EMBL" id="NEDP02001335">
    <property type="protein sequence ID" value="OWF53564.1"/>
    <property type="molecule type" value="Genomic_DNA"/>
</dbReference>
<evidence type="ECO:0000313" key="4">
    <source>
        <dbReference type="Proteomes" id="UP000242188"/>
    </source>
</evidence>
<protein>
    <recommendedName>
        <fullName evidence="2">MD-2-related lipid-recognition domain-containing protein</fullName>
    </recommendedName>
</protein>
<feature type="signal peptide" evidence="1">
    <location>
        <begin position="1"/>
        <end position="20"/>
    </location>
</feature>
<accession>A0A210QXX7</accession>
<feature type="chain" id="PRO_5013369837" description="MD-2-related lipid-recognition domain-containing protein" evidence="1">
    <location>
        <begin position="21"/>
        <end position="184"/>
    </location>
</feature>
<keyword evidence="4" id="KW-1185">Reference proteome</keyword>
<keyword evidence="1" id="KW-0732">Signal</keyword>
<evidence type="ECO:0000313" key="3">
    <source>
        <dbReference type="EMBL" id="OWF53564.1"/>
    </source>
</evidence>
<dbReference type="Gene3D" id="2.60.40.770">
    <property type="match status" value="1"/>
</dbReference>
<dbReference type="SUPFAM" id="SSF81296">
    <property type="entry name" value="E set domains"/>
    <property type="match status" value="1"/>
</dbReference>
<name>A0A210QXX7_MIZYE</name>
<dbReference type="OrthoDB" id="10321406at2759"/>
<evidence type="ECO:0000259" key="2">
    <source>
        <dbReference type="Pfam" id="PF02221"/>
    </source>
</evidence>